<accession>A0AAU8LGE2</accession>
<reference evidence="1" key="1">
    <citation type="journal article" date="2014" name="Genome Announc.">
        <title>Draft Genome Sequences of a Phylogenetically Diverse Suite of Pseudomonas syringae Strains from Multiple Source Populations.</title>
        <authorList>
            <person name="Baltrus D.A."/>
            <person name="Yourstone S."/>
            <person name="Lind A."/>
            <person name="Guilbaud C."/>
            <person name="Sands D.C."/>
            <person name="Jones C.D."/>
            <person name="Morris C.E."/>
            <person name="Dangl J.L."/>
        </authorList>
    </citation>
    <scope>NUCLEOTIDE SEQUENCE</scope>
    <source>
        <strain evidence="1">CC1417</strain>
    </source>
</reference>
<reference evidence="1" key="2">
    <citation type="submission" date="2024-07" db="EMBL/GenBank/DDBJ databases">
        <title>A complete genome sequence for Pseudomonas syringae CC1417.</title>
        <authorList>
            <person name="Baltrus D.A."/>
        </authorList>
    </citation>
    <scope>NUCLEOTIDE SEQUENCE</scope>
    <source>
        <strain evidence="1">CC1417</strain>
    </source>
</reference>
<sequence>MIITQLKTSTYSRSAVTEARDTRPIDACHDDFGECKGIAKGPVFLVGSGMSARSFPFREFSCIPMITMNGAISMFMHTPVKPFFYVCSDRDFSRQQPDLFAAALRSSEHIALWGDQLDGLKSKTKGQLHELKKAYRSSAAILFNRHPDLIRKRSVLSKRSRDIGFSKDMTLGFFDARTVMYVALQIAYHVGFNKVFLVGFDLSQAAGRFYETQTSTCSPCGLDQHYESRILPSLKLMSTSVINDDFEVYNLSATSRVPDDILPKITLDEVRLKLGLSCFHP</sequence>
<dbReference type="RefSeq" id="WP_024694762.1">
    <property type="nucleotide sequence ID" value="NZ_CP159362.1"/>
</dbReference>
<organism evidence="1">
    <name type="scientific">Pseudomonas syringae CC1417</name>
    <dbReference type="NCBI Taxonomy" id="1357272"/>
    <lineage>
        <taxon>Bacteria</taxon>
        <taxon>Pseudomonadati</taxon>
        <taxon>Pseudomonadota</taxon>
        <taxon>Gammaproteobacteria</taxon>
        <taxon>Pseudomonadales</taxon>
        <taxon>Pseudomonadaceae</taxon>
        <taxon>Pseudomonas</taxon>
        <taxon>Pseudomonas syringae</taxon>
    </lineage>
</organism>
<dbReference type="AlphaFoldDB" id="A0AAU8LGE2"/>
<evidence type="ECO:0000313" key="1">
    <source>
        <dbReference type="EMBL" id="XCN67256.1"/>
    </source>
</evidence>
<protein>
    <submittedName>
        <fullName evidence="1">Lipopolysaccharide biosynthesis protein</fullName>
    </submittedName>
</protein>
<name>A0AAU8LGE2_PSESX</name>
<proteinExistence type="predicted"/>
<dbReference type="EMBL" id="CP159362">
    <property type="protein sequence ID" value="XCN67256.1"/>
    <property type="molecule type" value="Genomic_DNA"/>
</dbReference>
<gene>
    <name evidence="1" type="ORF">N011_22660</name>
</gene>